<dbReference type="RefSeq" id="WP_059038525.1">
    <property type="nucleotide sequence ID" value="NZ_JAADZU010000061.1"/>
</dbReference>
<dbReference type="EMBL" id="JAADZU010000061">
    <property type="protein sequence ID" value="NDK91231.1"/>
    <property type="molecule type" value="Genomic_DNA"/>
</dbReference>
<dbReference type="AlphaFoldDB" id="A0A7K3LT97"/>
<proteinExistence type="predicted"/>
<reference evidence="2 3" key="1">
    <citation type="submission" date="2020-01" db="EMBL/GenBank/DDBJ databases">
        <title>Investigation of new actinobacteria for the biodesulphurisation of diesel fuel.</title>
        <authorList>
            <person name="Athi Narayanan S.M."/>
        </authorList>
    </citation>
    <scope>NUCLEOTIDE SEQUENCE [LARGE SCALE GENOMIC DNA]</scope>
    <source>
        <strain evidence="2 3">213E</strain>
    </source>
</reference>
<protein>
    <recommendedName>
        <fullName evidence="4">DMT family transporter</fullName>
    </recommendedName>
</protein>
<feature type="transmembrane region" description="Helical" evidence="1">
    <location>
        <begin position="182"/>
        <end position="205"/>
    </location>
</feature>
<sequence length="339" mass="35359">MTFPGSAVDLAEQSRLGDGKKTRVGMIYAILAAPSLGLAFGLLGSIVGAPPFNAQAPTGAFTLVAVLQVPFGVLAIALFLTVTGTWRDTGRVLGHRVSWWNLFVAVGGFVGDICFAAASGLIGGALAGAIGGLAGVVGAIVAATLYRERILRPTTLIGLVALAVGIWLAVSGGEVNAPTHGIYFTVGLLIIFGGVLTWGFESFAISAGTDLMPAEGFLWWRAFFGLIIANILLFILFPEGRTIAAQAWSDPRLIAFGAVIGFGWAIWIIMGYYIGISYAGAVRGGVLTNTLAFFFISFFSLTVYGAPFSAIIIIGSICTVIGALVIVTEPKSYIARIRG</sequence>
<keyword evidence="1" id="KW-0472">Membrane</keyword>
<feature type="transmembrane region" description="Helical" evidence="1">
    <location>
        <begin position="153"/>
        <end position="170"/>
    </location>
</feature>
<feature type="transmembrane region" description="Helical" evidence="1">
    <location>
        <begin position="98"/>
        <end position="118"/>
    </location>
</feature>
<comment type="caution">
    <text evidence="2">The sequence shown here is derived from an EMBL/GenBank/DDBJ whole genome shotgun (WGS) entry which is preliminary data.</text>
</comment>
<feature type="transmembrane region" description="Helical" evidence="1">
    <location>
        <begin position="253"/>
        <end position="274"/>
    </location>
</feature>
<gene>
    <name evidence="2" type="ORF">GYA93_16825</name>
</gene>
<name>A0A7K3LT97_9ACTN</name>
<dbReference type="Proteomes" id="UP000466307">
    <property type="component" value="Unassembled WGS sequence"/>
</dbReference>
<feature type="transmembrane region" description="Helical" evidence="1">
    <location>
        <begin position="310"/>
        <end position="328"/>
    </location>
</feature>
<organism evidence="2 3">
    <name type="scientific">Gordonia desulfuricans</name>
    <dbReference type="NCBI Taxonomy" id="89051"/>
    <lineage>
        <taxon>Bacteria</taxon>
        <taxon>Bacillati</taxon>
        <taxon>Actinomycetota</taxon>
        <taxon>Actinomycetes</taxon>
        <taxon>Mycobacteriales</taxon>
        <taxon>Gordoniaceae</taxon>
        <taxon>Gordonia</taxon>
    </lineage>
</organism>
<keyword evidence="3" id="KW-1185">Reference proteome</keyword>
<keyword evidence="1" id="KW-0812">Transmembrane</keyword>
<accession>A0A7K3LT97</accession>
<feature type="transmembrane region" description="Helical" evidence="1">
    <location>
        <begin position="25"/>
        <end position="48"/>
    </location>
</feature>
<feature type="transmembrane region" description="Helical" evidence="1">
    <location>
        <begin position="286"/>
        <end position="304"/>
    </location>
</feature>
<evidence type="ECO:0000256" key="1">
    <source>
        <dbReference type="SAM" id="Phobius"/>
    </source>
</evidence>
<feature type="transmembrane region" description="Helical" evidence="1">
    <location>
        <begin position="60"/>
        <end position="86"/>
    </location>
</feature>
<feature type="transmembrane region" description="Helical" evidence="1">
    <location>
        <begin position="217"/>
        <end position="237"/>
    </location>
</feature>
<evidence type="ECO:0008006" key="4">
    <source>
        <dbReference type="Google" id="ProtNLM"/>
    </source>
</evidence>
<keyword evidence="1" id="KW-1133">Transmembrane helix</keyword>
<feature type="transmembrane region" description="Helical" evidence="1">
    <location>
        <begin position="124"/>
        <end position="146"/>
    </location>
</feature>
<evidence type="ECO:0000313" key="2">
    <source>
        <dbReference type="EMBL" id="NDK91231.1"/>
    </source>
</evidence>
<evidence type="ECO:0000313" key="3">
    <source>
        <dbReference type="Proteomes" id="UP000466307"/>
    </source>
</evidence>